<gene>
    <name evidence="3" type="ORF">AM231_14630</name>
</gene>
<reference evidence="4" key="1">
    <citation type="submission" date="2015-08" db="EMBL/GenBank/DDBJ databases">
        <title>Genome sequencing project for genomic taxonomy and phylogenomics of Bacillus-like bacteria.</title>
        <authorList>
            <person name="Liu B."/>
            <person name="Wang J."/>
            <person name="Zhu Y."/>
            <person name="Liu G."/>
            <person name="Chen Q."/>
            <person name="Chen Z."/>
            <person name="Lan J."/>
            <person name="Che J."/>
            <person name="Ge C."/>
            <person name="Shi H."/>
            <person name="Pan Z."/>
            <person name="Liu X."/>
        </authorList>
    </citation>
    <scope>NUCLEOTIDE SEQUENCE [LARGE SCALE GENOMIC DNA]</scope>
    <source>
        <strain evidence="4">FJAT-22460</strain>
    </source>
</reference>
<dbReference type="CDD" id="cd05233">
    <property type="entry name" value="SDR_c"/>
    <property type="match status" value="1"/>
</dbReference>
<evidence type="ECO:0000313" key="4">
    <source>
        <dbReference type="Proteomes" id="UP000036932"/>
    </source>
</evidence>
<keyword evidence="2" id="KW-0560">Oxidoreductase</keyword>
<sequence>MHEKQVSSDRRIAIVTGASRLNGIGAAICTTLASKGIDVFFTYWTAYDHEMPWGMVSNEPQLLYNHISEQGVRCEKLELDMTDPSASAKLLDAVEDTLGKPSILINNATYSVDVGYDTLTADVLDKHYQVNIRGTMLVSAEFARRFSHPSGGRIINLTSGQSLGAMAGNIAYATTKGAIDTFTVTLAAEVASKGITVNAVNPGPTDTGWMDHHLKDYLLTKFPTGRIGMPQDAARLISFLASEDAEWITGQIIHSEGGFQRG</sequence>
<dbReference type="NCBIfam" id="NF009389">
    <property type="entry name" value="PRK12748.1"/>
    <property type="match status" value="1"/>
</dbReference>
<dbReference type="NCBIfam" id="NF009499">
    <property type="entry name" value="PRK12859.1"/>
    <property type="match status" value="1"/>
</dbReference>
<evidence type="ECO:0008006" key="5">
    <source>
        <dbReference type="Google" id="ProtNLM"/>
    </source>
</evidence>
<comment type="similarity">
    <text evidence="1">Belongs to the short-chain dehydrogenases/reductases (SDR) family.</text>
</comment>
<evidence type="ECO:0000256" key="1">
    <source>
        <dbReference type="ARBA" id="ARBA00006484"/>
    </source>
</evidence>
<dbReference type="PROSITE" id="PS00061">
    <property type="entry name" value="ADH_SHORT"/>
    <property type="match status" value="1"/>
</dbReference>
<dbReference type="RefSeq" id="WP_054403189.1">
    <property type="nucleotide sequence ID" value="NZ_LIUT01000001.1"/>
</dbReference>
<dbReference type="PRINTS" id="PR00081">
    <property type="entry name" value="GDHRDH"/>
</dbReference>
<dbReference type="InterPro" id="IPR036291">
    <property type="entry name" value="NAD(P)-bd_dom_sf"/>
</dbReference>
<dbReference type="OrthoDB" id="9803333at2"/>
<dbReference type="PANTHER" id="PTHR48107:SF7">
    <property type="entry name" value="RE15974P"/>
    <property type="match status" value="1"/>
</dbReference>
<dbReference type="EMBL" id="LIUT01000001">
    <property type="protein sequence ID" value="KOR90248.1"/>
    <property type="molecule type" value="Genomic_DNA"/>
</dbReference>
<dbReference type="GO" id="GO:0016614">
    <property type="term" value="F:oxidoreductase activity, acting on CH-OH group of donors"/>
    <property type="evidence" value="ECO:0007669"/>
    <property type="project" value="UniProtKB-ARBA"/>
</dbReference>
<keyword evidence="4" id="KW-1185">Reference proteome</keyword>
<dbReference type="AlphaFoldDB" id="A0A0M1P6Z2"/>
<organism evidence="3 4">
    <name type="scientific">Paenibacillus solani</name>
    <dbReference type="NCBI Taxonomy" id="1705565"/>
    <lineage>
        <taxon>Bacteria</taxon>
        <taxon>Bacillati</taxon>
        <taxon>Bacillota</taxon>
        <taxon>Bacilli</taxon>
        <taxon>Bacillales</taxon>
        <taxon>Paenibacillaceae</taxon>
        <taxon>Paenibacillus</taxon>
    </lineage>
</organism>
<protein>
    <recommendedName>
        <fullName evidence="5">Oxidoreductase</fullName>
    </recommendedName>
</protein>
<dbReference type="InterPro" id="IPR020904">
    <property type="entry name" value="Sc_DH/Rdtase_CS"/>
</dbReference>
<accession>A0A0M1P6Z2</accession>
<dbReference type="Proteomes" id="UP000036932">
    <property type="component" value="Unassembled WGS sequence"/>
</dbReference>
<proteinExistence type="inferred from homology"/>
<dbReference type="Gene3D" id="3.40.50.720">
    <property type="entry name" value="NAD(P)-binding Rossmann-like Domain"/>
    <property type="match status" value="1"/>
</dbReference>
<name>A0A0M1P6Z2_9BACL</name>
<dbReference type="Pfam" id="PF13561">
    <property type="entry name" value="adh_short_C2"/>
    <property type="match status" value="1"/>
</dbReference>
<dbReference type="InterPro" id="IPR002347">
    <property type="entry name" value="SDR_fam"/>
</dbReference>
<evidence type="ECO:0000256" key="2">
    <source>
        <dbReference type="ARBA" id="ARBA00023002"/>
    </source>
</evidence>
<dbReference type="PATRIC" id="fig|1705565.3.peg.4970"/>
<dbReference type="PRINTS" id="PR00080">
    <property type="entry name" value="SDRFAMILY"/>
</dbReference>
<dbReference type="SUPFAM" id="SSF51735">
    <property type="entry name" value="NAD(P)-binding Rossmann-fold domains"/>
    <property type="match status" value="1"/>
</dbReference>
<comment type="caution">
    <text evidence="3">The sequence shown here is derived from an EMBL/GenBank/DDBJ whole genome shotgun (WGS) entry which is preliminary data.</text>
</comment>
<evidence type="ECO:0000313" key="3">
    <source>
        <dbReference type="EMBL" id="KOR90248.1"/>
    </source>
</evidence>
<dbReference type="PANTHER" id="PTHR48107">
    <property type="entry name" value="NADPH-DEPENDENT ALDEHYDE REDUCTASE-LIKE PROTEIN, CHLOROPLASTIC-RELATED"/>
    <property type="match status" value="1"/>
</dbReference>